<evidence type="ECO:0000313" key="12">
    <source>
        <dbReference type="Proteomes" id="UP001589703"/>
    </source>
</evidence>
<proteinExistence type="inferred from homology"/>
<dbReference type="InterPro" id="IPR043504">
    <property type="entry name" value="Peptidase_S1_PA_chymotrypsin"/>
</dbReference>
<feature type="compositionally biased region" description="Low complexity" evidence="8">
    <location>
        <begin position="20"/>
        <end position="32"/>
    </location>
</feature>
<evidence type="ECO:0000256" key="7">
    <source>
        <dbReference type="ARBA" id="ARBA00023157"/>
    </source>
</evidence>
<evidence type="ECO:0000256" key="1">
    <source>
        <dbReference type="ARBA" id="ARBA00007664"/>
    </source>
</evidence>
<dbReference type="Pfam" id="PF02983">
    <property type="entry name" value="Pro_Al_protease"/>
    <property type="match status" value="1"/>
</dbReference>
<dbReference type="InterPro" id="IPR004236">
    <property type="entry name" value="Pept_S1_alpha_lytic"/>
</dbReference>
<organism evidence="11 12">
    <name type="scientific">Streptomyces thermocoprophilus</name>
    <dbReference type="NCBI Taxonomy" id="78356"/>
    <lineage>
        <taxon>Bacteria</taxon>
        <taxon>Bacillati</taxon>
        <taxon>Actinomycetota</taxon>
        <taxon>Actinomycetes</taxon>
        <taxon>Kitasatosporales</taxon>
        <taxon>Streptomycetaceae</taxon>
        <taxon>Streptomyces</taxon>
    </lineage>
</organism>
<dbReference type="InterPro" id="IPR018114">
    <property type="entry name" value="TRYPSIN_HIS"/>
</dbReference>
<dbReference type="PROSITE" id="PS00135">
    <property type="entry name" value="TRYPSIN_SER"/>
    <property type="match status" value="1"/>
</dbReference>
<keyword evidence="2 11" id="KW-0645">Protease</keyword>
<evidence type="ECO:0000256" key="4">
    <source>
        <dbReference type="ARBA" id="ARBA00022801"/>
    </source>
</evidence>
<dbReference type="SUPFAM" id="SSF54806">
    <property type="entry name" value="Alpha-lytic protease prodomain"/>
    <property type="match status" value="1"/>
</dbReference>
<evidence type="ECO:0000256" key="5">
    <source>
        <dbReference type="ARBA" id="ARBA00022825"/>
    </source>
</evidence>
<reference evidence="11 12" key="1">
    <citation type="submission" date="2024-09" db="EMBL/GenBank/DDBJ databases">
        <authorList>
            <person name="Sun Q."/>
            <person name="Mori K."/>
        </authorList>
    </citation>
    <scope>NUCLEOTIDE SEQUENCE [LARGE SCALE GENOMIC DNA]</scope>
    <source>
        <strain evidence="11 12">JCM 10918</strain>
    </source>
</reference>
<evidence type="ECO:0000256" key="3">
    <source>
        <dbReference type="ARBA" id="ARBA00022729"/>
    </source>
</evidence>
<accession>A0ABV5VHQ8</accession>
<dbReference type="Gene3D" id="2.40.10.10">
    <property type="entry name" value="Trypsin-like serine proteases"/>
    <property type="match status" value="2"/>
</dbReference>
<dbReference type="InterPro" id="IPR035070">
    <property type="entry name" value="Streptogrisin_prodomain"/>
</dbReference>
<comment type="caution">
    <text evidence="11">The sequence shown here is derived from an EMBL/GenBank/DDBJ whole genome shotgun (WGS) entry which is preliminary data.</text>
</comment>
<keyword evidence="7" id="KW-1015">Disulfide bond</keyword>
<dbReference type="Proteomes" id="UP001589703">
    <property type="component" value="Unassembled WGS sequence"/>
</dbReference>
<gene>
    <name evidence="11" type="ORF">ACFFRO_19780</name>
</gene>
<dbReference type="PIRSF" id="PIRSF001134">
    <property type="entry name" value="Streptogrisin"/>
    <property type="match status" value="1"/>
</dbReference>
<feature type="domain" description="Chitin-binding type-3" evidence="10">
    <location>
        <begin position="407"/>
        <end position="453"/>
    </location>
</feature>
<keyword evidence="6" id="KW-0865">Zymogen</keyword>
<name>A0ABV5VHQ8_9ACTN</name>
<dbReference type="EMBL" id="JBHMAR010000026">
    <property type="protein sequence ID" value="MFB9737349.1"/>
    <property type="molecule type" value="Genomic_DNA"/>
</dbReference>
<evidence type="ECO:0000256" key="9">
    <source>
        <dbReference type="SAM" id="SignalP"/>
    </source>
</evidence>
<feature type="chain" id="PRO_5045729880" evidence="9">
    <location>
        <begin position="18"/>
        <end position="453"/>
    </location>
</feature>
<evidence type="ECO:0000256" key="2">
    <source>
        <dbReference type="ARBA" id="ARBA00022670"/>
    </source>
</evidence>
<dbReference type="GO" id="GO:0008233">
    <property type="term" value="F:peptidase activity"/>
    <property type="evidence" value="ECO:0007669"/>
    <property type="project" value="UniProtKB-KW"/>
</dbReference>
<keyword evidence="4" id="KW-0378">Hydrolase</keyword>
<dbReference type="InterPro" id="IPR033116">
    <property type="entry name" value="TRYPSIN_SER"/>
</dbReference>
<feature type="region of interest" description="Disordered" evidence="8">
    <location>
        <begin position="20"/>
        <end position="39"/>
    </location>
</feature>
<dbReference type="GO" id="GO:0006508">
    <property type="term" value="P:proteolysis"/>
    <property type="evidence" value="ECO:0007669"/>
    <property type="project" value="UniProtKB-KW"/>
</dbReference>
<sequence>MVTGAALLLTALPSAVAAASGADPRPAAGSAPTAAQTLGADRPAAGLLRAMQRDLGLTAEEASQRLVNEAEAGTRAGLLRTALGDRFAGAWLNGRTASGLTVATTSSDDTAAIRAQGAEPAVVDSSLDELKAVKEKLDSATVRNRAGSVALDAPVWYVDVRTNRVVLQGTSRAAAERVLRAAGLQRDRRVAVRVSDEQPRALADIVGGDAYYIDDTFRCSVGFSVTKDTQQGFVSAGHCGQPGSTTAGANTAPQGVFQQSVFPGKDMSWIAVNSDWTATPQVRGAGGSLVQVSGAVRALVGASVCRSGSTTGWHCGTIQQENVSVRYAEGRVDGLTRTDVCAEPGDSGGPYISGAQGQGTLSGGSGDCTRGGTTYYQPLTATLADFGLTLTTATPESTVPAPETHAADAWVKGRVYAAGTTVTYGEVRYVCLQDHQAQSAWSPELAPALWKRL</sequence>
<comment type="similarity">
    <text evidence="1">Belongs to the peptidase S1 family.</text>
</comment>
<dbReference type="SUPFAM" id="SSF50494">
    <property type="entry name" value="Trypsin-like serine proteases"/>
    <property type="match status" value="1"/>
</dbReference>
<dbReference type="InterPro" id="IPR009003">
    <property type="entry name" value="Peptidase_S1_PA"/>
</dbReference>
<dbReference type="PROSITE" id="PS00134">
    <property type="entry name" value="TRYPSIN_HIS"/>
    <property type="match status" value="1"/>
</dbReference>
<dbReference type="InterPro" id="IPR037295">
    <property type="entry name" value="Alpha-lytic_protease_prodomain"/>
</dbReference>
<evidence type="ECO:0000256" key="6">
    <source>
        <dbReference type="ARBA" id="ARBA00023145"/>
    </source>
</evidence>
<dbReference type="RefSeq" id="WP_385859443.1">
    <property type="nucleotide sequence ID" value="NZ_JBHMAR010000026.1"/>
</dbReference>
<dbReference type="SUPFAM" id="SSF51055">
    <property type="entry name" value="Carbohydrate binding domain"/>
    <property type="match status" value="1"/>
</dbReference>
<keyword evidence="12" id="KW-1185">Reference proteome</keyword>
<evidence type="ECO:0000259" key="10">
    <source>
        <dbReference type="SMART" id="SM00495"/>
    </source>
</evidence>
<feature type="signal peptide" evidence="9">
    <location>
        <begin position="1"/>
        <end position="17"/>
    </location>
</feature>
<dbReference type="PRINTS" id="PR00861">
    <property type="entry name" value="ALYTICPTASE"/>
</dbReference>
<dbReference type="InterPro" id="IPR001316">
    <property type="entry name" value="Pept_S1A_streptogrisin"/>
</dbReference>
<dbReference type="InterPro" id="IPR036573">
    <property type="entry name" value="CBM_sf_5/12"/>
</dbReference>
<evidence type="ECO:0000313" key="11">
    <source>
        <dbReference type="EMBL" id="MFB9737349.1"/>
    </source>
</evidence>
<dbReference type="Gene3D" id="3.30.300.50">
    <property type="match status" value="2"/>
</dbReference>
<dbReference type="CDD" id="cd12214">
    <property type="entry name" value="ChiA1_BD"/>
    <property type="match status" value="1"/>
</dbReference>
<dbReference type="SMART" id="SM00495">
    <property type="entry name" value="ChtBD3"/>
    <property type="match status" value="1"/>
</dbReference>
<dbReference type="InterPro" id="IPR001254">
    <property type="entry name" value="Trypsin_dom"/>
</dbReference>
<dbReference type="InterPro" id="IPR003610">
    <property type="entry name" value="CBM5/12"/>
</dbReference>
<dbReference type="Gene3D" id="2.10.10.20">
    <property type="entry name" value="Carbohydrate-binding module superfamily 5/12"/>
    <property type="match status" value="1"/>
</dbReference>
<dbReference type="Pfam" id="PF00089">
    <property type="entry name" value="Trypsin"/>
    <property type="match status" value="1"/>
</dbReference>
<keyword evidence="3 9" id="KW-0732">Signal</keyword>
<dbReference type="CDD" id="cd21112">
    <property type="entry name" value="alphaLP-like"/>
    <property type="match status" value="1"/>
</dbReference>
<protein>
    <submittedName>
        <fullName evidence="11">Alpha-lytic protease prodomain-containing protein</fullName>
    </submittedName>
</protein>
<keyword evidence="5" id="KW-0720">Serine protease</keyword>
<evidence type="ECO:0000256" key="8">
    <source>
        <dbReference type="SAM" id="MobiDB-lite"/>
    </source>
</evidence>
<dbReference type="Pfam" id="PF02839">
    <property type="entry name" value="CBM_5_12"/>
    <property type="match status" value="1"/>
</dbReference>